<sequence length="223" mass="25381">MKLTTQQIESINQILIAKGLNFDDLKVEVLDHIATEIEEKIQNTNCAFDVAFKEVLEKWEPEFKPSFSGFIGFTNPRIMTVKCHKIVKRQFLTAIATSSLLTLVFLLFVRNSSLGLFLAAIQGTLRSFVLLEFGLVALAWILIWRSKHQTTYGYLMNKKSAGIMIFLLMMGIGLFPVKINHPDVKIAFVSVFAAIIYIVSTKIYLKLAYKHFEFVKKISLVKP</sequence>
<feature type="transmembrane region" description="Helical" evidence="1">
    <location>
        <begin position="115"/>
        <end position="143"/>
    </location>
</feature>
<feature type="transmembrane region" description="Helical" evidence="1">
    <location>
        <begin position="163"/>
        <end position="180"/>
    </location>
</feature>
<keyword evidence="1" id="KW-1133">Transmembrane helix</keyword>
<protein>
    <recommendedName>
        <fullName evidence="4">DUF1129 domain-containing protein</fullName>
    </recommendedName>
</protein>
<keyword evidence="1" id="KW-0472">Membrane</keyword>
<evidence type="ECO:0000313" key="2">
    <source>
        <dbReference type="EMBL" id="MBC5861995.1"/>
    </source>
</evidence>
<keyword evidence="1" id="KW-0812">Transmembrane</keyword>
<dbReference type="EMBL" id="JACRUM010000001">
    <property type="protein sequence ID" value="MBC5861995.1"/>
    <property type="molecule type" value="Genomic_DNA"/>
</dbReference>
<evidence type="ECO:0000256" key="1">
    <source>
        <dbReference type="SAM" id="Phobius"/>
    </source>
</evidence>
<name>A0ABR7JBX6_9FLAO</name>
<reference evidence="2 3" key="1">
    <citation type="submission" date="2020-08" db="EMBL/GenBank/DDBJ databases">
        <title>Description of novel Flavobacterium F-400 isolate.</title>
        <authorList>
            <person name="Saticioglu I."/>
            <person name="Duman M."/>
            <person name="Altun S."/>
        </authorList>
    </citation>
    <scope>NUCLEOTIDE SEQUENCE [LARGE SCALE GENOMIC DNA]</scope>
    <source>
        <strain evidence="2 3">F-400</strain>
    </source>
</reference>
<proteinExistence type="predicted"/>
<dbReference type="RefSeq" id="WP_166132463.1">
    <property type="nucleotide sequence ID" value="NZ_JAAOBY010000001.1"/>
</dbReference>
<comment type="caution">
    <text evidence="2">The sequence shown here is derived from an EMBL/GenBank/DDBJ whole genome shotgun (WGS) entry which is preliminary data.</text>
</comment>
<evidence type="ECO:0008006" key="4">
    <source>
        <dbReference type="Google" id="ProtNLM"/>
    </source>
</evidence>
<feature type="transmembrane region" description="Helical" evidence="1">
    <location>
        <begin position="91"/>
        <end position="109"/>
    </location>
</feature>
<dbReference type="Proteomes" id="UP000621670">
    <property type="component" value="Unassembled WGS sequence"/>
</dbReference>
<feature type="transmembrane region" description="Helical" evidence="1">
    <location>
        <begin position="186"/>
        <end position="205"/>
    </location>
</feature>
<gene>
    <name evidence="2" type="ORF">H8R26_01040</name>
</gene>
<keyword evidence="3" id="KW-1185">Reference proteome</keyword>
<organism evidence="2 3">
    <name type="scientific">Flavobacterium turcicum</name>
    <dbReference type="NCBI Taxonomy" id="2764718"/>
    <lineage>
        <taxon>Bacteria</taxon>
        <taxon>Pseudomonadati</taxon>
        <taxon>Bacteroidota</taxon>
        <taxon>Flavobacteriia</taxon>
        <taxon>Flavobacteriales</taxon>
        <taxon>Flavobacteriaceae</taxon>
        <taxon>Flavobacterium</taxon>
    </lineage>
</organism>
<evidence type="ECO:0000313" key="3">
    <source>
        <dbReference type="Proteomes" id="UP000621670"/>
    </source>
</evidence>
<accession>A0ABR7JBX6</accession>